<dbReference type="Pfam" id="PF13590">
    <property type="entry name" value="DUF4136"/>
    <property type="match status" value="1"/>
</dbReference>
<organism evidence="2 3">
    <name type="scientific">Pseudotenacibaculum haliotis</name>
    <dbReference type="NCBI Taxonomy" id="1862138"/>
    <lineage>
        <taxon>Bacteria</taxon>
        <taxon>Pseudomonadati</taxon>
        <taxon>Bacteroidota</taxon>
        <taxon>Flavobacteriia</taxon>
        <taxon>Flavobacteriales</taxon>
        <taxon>Flavobacteriaceae</taxon>
        <taxon>Pseudotenacibaculum</taxon>
    </lineage>
</organism>
<accession>A0ABW5LPX0</accession>
<evidence type="ECO:0000259" key="1">
    <source>
        <dbReference type="Pfam" id="PF13590"/>
    </source>
</evidence>
<protein>
    <submittedName>
        <fullName evidence="2">DUF4136 domain-containing protein</fullName>
    </submittedName>
</protein>
<dbReference type="EMBL" id="JBHULH010000001">
    <property type="protein sequence ID" value="MFD2566341.1"/>
    <property type="molecule type" value="Genomic_DNA"/>
</dbReference>
<name>A0ABW5LPX0_9FLAO</name>
<gene>
    <name evidence="2" type="ORF">ACFSRZ_03085</name>
</gene>
<reference evidence="3" key="1">
    <citation type="journal article" date="2019" name="Int. J. Syst. Evol. Microbiol.">
        <title>The Global Catalogue of Microorganisms (GCM) 10K type strain sequencing project: providing services to taxonomists for standard genome sequencing and annotation.</title>
        <authorList>
            <consortium name="The Broad Institute Genomics Platform"/>
            <consortium name="The Broad Institute Genome Sequencing Center for Infectious Disease"/>
            <person name="Wu L."/>
            <person name="Ma J."/>
        </authorList>
    </citation>
    <scope>NUCLEOTIDE SEQUENCE [LARGE SCALE GENOMIC DNA]</scope>
    <source>
        <strain evidence="3">KCTC 52127</strain>
    </source>
</reference>
<dbReference type="Proteomes" id="UP001597508">
    <property type="component" value="Unassembled WGS sequence"/>
</dbReference>
<feature type="domain" description="DUF4136" evidence="1">
    <location>
        <begin position="20"/>
        <end position="169"/>
    </location>
</feature>
<dbReference type="InterPro" id="IPR025411">
    <property type="entry name" value="DUF4136"/>
</dbReference>
<evidence type="ECO:0000313" key="3">
    <source>
        <dbReference type="Proteomes" id="UP001597508"/>
    </source>
</evidence>
<sequence length="171" mass="19358">MKNLKYIFILVLFGCSSSKVVYDYDGKTDFSQYKTFDFFEDVGDGMNEIDARRFTSYIENQLDSLGLQKKSAPNFYINVISEKSEIANDNVGIGIGSIGRNVGFGISTGIPIGGKKINEKVTIDFVDAKDNQLFWQGILNIKVREKIKPEDRVLLVQDIVKKILEKYPPKK</sequence>
<comment type="caution">
    <text evidence="2">The sequence shown here is derived from an EMBL/GenBank/DDBJ whole genome shotgun (WGS) entry which is preliminary data.</text>
</comment>
<evidence type="ECO:0000313" key="2">
    <source>
        <dbReference type="EMBL" id="MFD2566341.1"/>
    </source>
</evidence>
<proteinExistence type="predicted"/>
<dbReference type="RefSeq" id="WP_379665049.1">
    <property type="nucleotide sequence ID" value="NZ_JBHULH010000001.1"/>
</dbReference>
<keyword evidence="3" id="KW-1185">Reference proteome</keyword>
<dbReference type="Gene3D" id="3.30.160.670">
    <property type="match status" value="1"/>
</dbReference>